<reference evidence="1 2" key="1">
    <citation type="journal article" date="2017" name="Int. J. Syst. Evol. Microbiol.">
        <title>Erythrobacter aquimixticola sp. nov., isolated from the junction between the ocean and a freshwater spring.</title>
        <authorList>
            <person name="Park S."/>
            <person name="Jung Y.T."/>
            <person name="Choi S.J."/>
            <person name="Yoon J.H."/>
        </authorList>
    </citation>
    <scope>NUCLEOTIDE SEQUENCE [LARGE SCALE GENOMIC DNA]</scope>
    <source>
        <strain evidence="1 2">JSSK-14</strain>
    </source>
</reference>
<dbReference type="AlphaFoldDB" id="A0A419RTT5"/>
<name>A0A419RTT5_9SPHN</name>
<evidence type="ECO:0000313" key="1">
    <source>
        <dbReference type="EMBL" id="RJY09201.1"/>
    </source>
</evidence>
<keyword evidence="2" id="KW-1185">Reference proteome</keyword>
<comment type="caution">
    <text evidence="1">The sequence shown here is derived from an EMBL/GenBank/DDBJ whole genome shotgun (WGS) entry which is preliminary data.</text>
</comment>
<gene>
    <name evidence="1" type="ORF">D6201_07385</name>
</gene>
<dbReference type="EMBL" id="RAHX01000001">
    <property type="protein sequence ID" value="RJY09201.1"/>
    <property type="molecule type" value="Genomic_DNA"/>
</dbReference>
<dbReference type="Proteomes" id="UP000285232">
    <property type="component" value="Unassembled WGS sequence"/>
</dbReference>
<organism evidence="1 2">
    <name type="scientific">Aurantiacibacter aquimixticola</name>
    <dbReference type="NCBI Taxonomy" id="1958945"/>
    <lineage>
        <taxon>Bacteria</taxon>
        <taxon>Pseudomonadati</taxon>
        <taxon>Pseudomonadota</taxon>
        <taxon>Alphaproteobacteria</taxon>
        <taxon>Sphingomonadales</taxon>
        <taxon>Erythrobacteraceae</taxon>
        <taxon>Aurantiacibacter</taxon>
    </lineage>
</organism>
<protein>
    <recommendedName>
        <fullName evidence="3">Spore coat protein U domain-containing protein</fullName>
    </recommendedName>
</protein>
<evidence type="ECO:0000313" key="2">
    <source>
        <dbReference type="Proteomes" id="UP000285232"/>
    </source>
</evidence>
<evidence type="ECO:0008006" key="3">
    <source>
        <dbReference type="Google" id="ProtNLM"/>
    </source>
</evidence>
<proteinExistence type="predicted"/>
<sequence>MPLSWGIGSGLTSSSILVQLISPDGQVVDQLNLAIDINVLPSVALRIVGATGQGRVARVDLGAIENDRINRSQPLGVRVWSTSPYQVTYRSANRGALVQADLPDRIEYELRAAGAVVDLTGNRPSTVGQRTSSLGDLHSLEVVVPPFEAQAGKYGDRVTITVTAS</sequence>
<accession>A0A419RTT5</accession>